<feature type="compositionally biased region" description="Basic and acidic residues" evidence="1">
    <location>
        <begin position="121"/>
        <end position="132"/>
    </location>
</feature>
<dbReference type="HOGENOM" id="CLU_1662605_0_0_1"/>
<proteinExistence type="predicted"/>
<protein>
    <recommendedName>
        <fullName evidence="5">TIL domain-containing protein</fullName>
    </recommendedName>
</protein>
<dbReference type="KEGG" id="dya:Dyak_GE14042"/>
<feature type="signal peptide" evidence="2">
    <location>
        <begin position="1"/>
        <end position="19"/>
    </location>
</feature>
<keyword evidence="2" id="KW-0732">Signal</keyword>
<reference evidence="3 4" key="2">
    <citation type="journal article" date="2007" name="PLoS Biol.">
        <title>Principles of genome evolution in the Drosophila melanogaster species group.</title>
        <authorList>
            <person name="Ranz J.M."/>
            <person name="Maurin D."/>
            <person name="Chan Y.S."/>
            <person name="von Grotthuss M."/>
            <person name="Hillier L.W."/>
            <person name="Roote J."/>
            <person name="Ashburner M."/>
            <person name="Bergman C.M."/>
        </authorList>
    </citation>
    <scope>NUCLEOTIDE SEQUENCE [LARGE SCALE GENOMIC DNA]</scope>
    <source>
        <strain evidence="4">Tai18E2 / Tucson 14021-0261.01</strain>
    </source>
</reference>
<keyword evidence="4" id="KW-1185">Reference proteome</keyword>
<feature type="chain" id="PRO_5002820912" description="TIL domain-containing protein" evidence="2">
    <location>
        <begin position="20"/>
        <end position="154"/>
    </location>
</feature>
<name>B4P5W9_DROYA</name>
<dbReference type="PhylomeDB" id="B4P5W9"/>
<dbReference type="OMA" id="HKIAHRI"/>
<reference evidence="3 4" key="1">
    <citation type="journal article" date="2007" name="Nature">
        <title>Evolution of genes and genomes on the Drosophila phylogeny.</title>
        <authorList>
            <consortium name="Drosophila 12 Genomes Consortium"/>
            <person name="Clark A.G."/>
            <person name="Eisen M.B."/>
            <person name="Smith D.R."/>
            <person name="Bergman C.M."/>
            <person name="Oliver B."/>
            <person name="Markow T.A."/>
            <person name="Kaufman T.C."/>
            <person name="Kellis M."/>
            <person name="Gelbart W."/>
            <person name="Iyer V.N."/>
            <person name="Pollard D.A."/>
            <person name="Sackton T.B."/>
            <person name="Larracuente A.M."/>
            <person name="Singh N.D."/>
            <person name="Abad J.P."/>
            <person name="Abt D.N."/>
            <person name="Adryan B."/>
            <person name="Aguade M."/>
            <person name="Akashi H."/>
            <person name="Anderson W.W."/>
            <person name="Aquadro C.F."/>
            <person name="Ardell D.H."/>
            <person name="Arguello R."/>
            <person name="Artieri C.G."/>
            <person name="Barbash D.A."/>
            <person name="Barker D."/>
            <person name="Barsanti P."/>
            <person name="Batterham P."/>
            <person name="Batzoglou S."/>
            <person name="Begun D."/>
            <person name="Bhutkar A."/>
            <person name="Blanco E."/>
            <person name="Bosak S.A."/>
            <person name="Bradley R.K."/>
            <person name="Brand A.D."/>
            <person name="Brent M.R."/>
            <person name="Brooks A.N."/>
            <person name="Brown R.H."/>
            <person name="Butlin R.K."/>
            <person name="Caggese C."/>
            <person name="Calvi B.R."/>
            <person name="Bernardo de Carvalho A."/>
            <person name="Caspi A."/>
            <person name="Castrezana S."/>
            <person name="Celniker S.E."/>
            <person name="Chang J.L."/>
            <person name="Chapple C."/>
            <person name="Chatterji S."/>
            <person name="Chinwalla A."/>
            <person name="Civetta A."/>
            <person name="Clifton S.W."/>
            <person name="Comeron J.M."/>
            <person name="Costello J.C."/>
            <person name="Coyne J.A."/>
            <person name="Daub J."/>
            <person name="David R.G."/>
            <person name="Delcher A.L."/>
            <person name="Delehaunty K."/>
            <person name="Do C.B."/>
            <person name="Ebling H."/>
            <person name="Edwards K."/>
            <person name="Eickbush T."/>
            <person name="Evans J.D."/>
            <person name="Filipski A."/>
            <person name="Findeiss S."/>
            <person name="Freyhult E."/>
            <person name="Fulton L."/>
            <person name="Fulton R."/>
            <person name="Garcia A.C."/>
            <person name="Gardiner A."/>
            <person name="Garfield D.A."/>
            <person name="Garvin B.E."/>
            <person name="Gibson G."/>
            <person name="Gilbert D."/>
            <person name="Gnerre S."/>
            <person name="Godfrey J."/>
            <person name="Good R."/>
            <person name="Gotea V."/>
            <person name="Gravely B."/>
            <person name="Greenberg A.J."/>
            <person name="Griffiths-Jones S."/>
            <person name="Gross S."/>
            <person name="Guigo R."/>
            <person name="Gustafson E.A."/>
            <person name="Haerty W."/>
            <person name="Hahn M.W."/>
            <person name="Halligan D.L."/>
            <person name="Halpern A.L."/>
            <person name="Halter G.M."/>
            <person name="Han M.V."/>
            <person name="Heger A."/>
            <person name="Hillier L."/>
            <person name="Hinrichs A.S."/>
            <person name="Holmes I."/>
            <person name="Hoskins R.A."/>
            <person name="Hubisz M.J."/>
            <person name="Hultmark D."/>
            <person name="Huntley M.A."/>
            <person name="Jaffe D.B."/>
            <person name="Jagadeeshan S."/>
            <person name="Jeck W.R."/>
            <person name="Johnson J."/>
            <person name="Jones C.D."/>
            <person name="Jordan W.C."/>
            <person name="Karpen G.H."/>
            <person name="Kataoka E."/>
            <person name="Keightley P.D."/>
            <person name="Kheradpour P."/>
            <person name="Kirkness E.F."/>
            <person name="Koerich L.B."/>
            <person name="Kristiansen K."/>
            <person name="Kudrna D."/>
            <person name="Kulathinal R.J."/>
            <person name="Kumar S."/>
            <person name="Kwok R."/>
            <person name="Lander E."/>
            <person name="Langley C.H."/>
            <person name="Lapoint R."/>
            <person name="Lazzaro B.P."/>
            <person name="Lee S.J."/>
            <person name="Levesque L."/>
            <person name="Li R."/>
            <person name="Lin C.F."/>
            <person name="Lin M.F."/>
            <person name="Lindblad-Toh K."/>
            <person name="Llopart A."/>
            <person name="Long M."/>
            <person name="Low L."/>
            <person name="Lozovsky E."/>
            <person name="Lu J."/>
            <person name="Luo M."/>
            <person name="Machado C.A."/>
            <person name="Makalowski W."/>
            <person name="Marzo M."/>
            <person name="Matsuda M."/>
            <person name="Matzkin L."/>
            <person name="McAllister B."/>
            <person name="McBride C.S."/>
            <person name="McKernan B."/>
            <person name="McKernan K."/>
            <person name="Mendez-Lago M."/>
            <person name="Minx P."/>
            <person name="Mollenhauer M.U."/>
            <person name="Montooth K."/>
            <person name="Mount S.M."/>
            <person name="Mu X."/>
            <person name="Myers E."/>
            <person name="Negre B."/>
            <person name="Newfeld S."/>
            <person name="Nielsen R."/>
            <person name="Noor M.A."/>
            <person name="O'Grady P."/>
            <person name="Pachter L."/>
            <person name="Papaceit M."/>
            <person name="Parisi M.J."/>
            <person name="Parisi M."/>
            <person name="Parts L."/>
            <person name="Pedersen J.S."/>
            <person name="Pesole G."/>
            <person name="Phillippy A.M."/>
            <person name="Ponting C.P."/>
            <person name="Pop M."/>
            <person name="Porcelli D."/>
            <person name="Powell J.R."/>
            <person name="Prohaska S."/>
            <person name="Pruitt K."/>
            <person name="Puig M."/>
            <person name="Quesneville H."/>
            <person name="Ram K.R."/>
            <person name="Rand D."/>
            <person name="Rasmussen M.D."/>
            <person name="Reed L.K."/>
            <person name="Reenan R."/>
            <person name="Reily A."/>
            <person name="Remington K.A."/>
            <person name="Rieger T.T."/>
            <person name="Ritchie M.G."/>
            <person name="Robin C."/>
            <person name="Rogers Y.H."/>
            <person name="Rohde C."/>
            <person name="Rozas J."/>
            <person name="Rubenfield M.J."/>
            <person name="Ruiz A."/>
            <person name="Russo S."/>
            <person name="Salzberg S.L."/>
            <person name="Sanchez-Gracia A."/>
            <person name="Saranga D.J."/>
            <person name="Sato H."/>
            <person name="Schaeffer S.W."/>
            <person name="Schatz M.C."/>
            <person name="Schlenke T."/>
            <person name="Schwartz R."/>
            <person name="Segarra C."/>
            <person name="Singh R.S."/>
            <person name="Sirot L."/>
            <person name="Sirota M."/>
            <person name="Sisneros N.B."/>
            <person name="Smith C.D."/>
            <person name="Smith T.F."/>
            <person name="Spieth J."/>
            <person name="Stage D.E."/>
            <person name="Stark A."/>
            <person name="Stephan W."/>
            <person name="Strausberg R.L."/>
            <person name="Strempel S."/>
            <person name="Sturgill D."/>
            <person name="Sutton G."/>
            <person name="Sutton G.G."/>
            <person name="Tao W."/>
            <person name="Teichmann S."/>
            <person name="Tobari Y.N."/>
            <person name="Tomimura Y."/>
            <person name="Tsolas J.M."/>
            <person name="Valente V.L."/>
            <person name="Venter E."/>
            <person name="Venter J.C."/>
            <person name="Vicario S."/>
            <person name="Vieira F.G."/>
            <person name="Vilella A.J."/>
            <person name="Villasante A."/>
            <person name="Walenz B."/>
            <person name="Wang J."/>
            <person name="Wasserman M."/>
            <person name="Watts T."/>
            <person name="Wilson D."/>
            <person name="Wilson R.K."/>
            <person name="Wing R.A."/>
            <person name="Wolfner M.F."/>
            <person name="Wong A."/>
            <person name="Wong G.K."/>
            <person name="Wu C.I."/>
            <person name="Wu G."/>
            <person name="Yamamoto D."/>
            <person name="Yang H.P."/>
            <person name="Yang S.P."/>
            <person name="Yorke J.A."/>
            <person name="Yoshida K."/>
            <person name="Zdobnov E."/>
            <person name="Zhang P."/>
            <person name="Zhang Y."/>
            <person name="Zimin A.V."/>
            <person name="Baldwin J."/>
            <person name="Abdouelleil A."/>
            <person name="Abdulkadir J."/>
            <person name="Abebe A."/>
            <person name="Abera B."/>
            <person name="Abreu J."/>
            <person name="Acer S.C."/>
            <person name="Aftuck L."/>
            <person name="Alexander A."/>
            <person name="An P."/>
            <person name="Anderson E."/>
            <person name="Anderson S."/>
            <person name="Arachi H."/>
            <person name="Azer M."/>
            <person name="Bachantsang P."/>
            <person name="Barry A."/>
            <person name="Bayul T."/>
            <person name="Berlin A."/>
            <person name="Bessette D."/>
            <person name="Bloom T."/>
            <person name="Blye J."/>
            <person name="Boguslavskiy L."/>
            <person name="Bonnet C."/>
            <person name="Boukhgalter B."/>
            <person name="Bourzgui I."/>
            <person name="Brown A."/>
            <person name="Cahill P."/>
            <person name="Channer S."/>
            <person name="Cheshatsang Y."/>
            <person name="Chuda L."/>
            <person name="Citroen M."/>
            <person name="Collymore A."/>
            <person name="Cooke P."/>
            <person name="Costello M."/>
            <person name="D'Aco K."/>
            <person name="Daza R."/>
            <person name="De Haan G."/>
            <person name="DeGray S."/>
            <person name="DeMaso C."/>
            <person name="Dhargay N."/>
            <person name="Dooley K."/>
            <person name="Dooley E."/>
            <person name="Doricent M."/>
            <person name="Dorje P."/>
            <person name="Dorjee K."/>
            <person name="Dupes A."/>
            <person name="Elong R."/>
            <person name="Falk J."/>
            <person name="Farina A."/>
            <person name="Faro S."/>
            <person name="Ferguson D."/>
            <person name="Fisher S."/>
            <person name="Foley C.D."/>
            <person name="Franke A."/>
            <person name="Friedrich D."/>
            <person name="Gadbois L."/>
            <person name="Gearin G."/>
            <person name="Gearin C.R."/>
            <person name="Giannoukos G."/>
            <person name="Goode T."/>
            <person name="Graham J."/>
            <person name="Grandbois E."/>
            <person name="Grewal S."/>
            <person name="Gyaltsen K."/>
            <person name="Hafez N."/>
            <person name="Hagos B."/>
            <person name="Hall J."/>
            <person name="Henson C."/>
            <person name="Hollinger A."/>
            <person name="Honan T."/>
            <person name="Huard M.D."/>
            <person name="Hughes L."/>
            <person name="Hurhula B."/>
            <person name="Husby M.E."/>
            <person name="Kamat A."/>
            <person name="Kanga B."/>
            <person name="Kashin S."/>
            <person name="Khazanovich D."/>
            <person name="Kisner P."/>
            <person name="Lance K."/>
            <person name="Lara M."/>
            <person name="Lee W."/>
            <person name="Lennon N."/>
            <person name="Letendre F."/>
            <person name="LeVine R."/>
            <person name="Lipovsky A."/>
            <person name="Liu X."/>
            <person name="Liu J."/>
            <person name="Liu S."/>
            <person name="Lokyitsang T."/>
            <person name="Lokyitsang Y."/>
            <person name="Lubonja R."/>
            <person name="Lui A."/>
            <person name="MacDonald P."/>
            <person name="Magnisalis V."/>
            <person name="Maru K."/>
            <person name="Matthews C."/>
            <person name="McCusker W."/>
            <person name="McDonough S."/>
            <person name="Mehta T."/>
            <person name="Meldrim J."/>
            <person name="Meneus L."/>
            <person name="Mihai O."/>
            <person name="Mihalev A."/>
            <person name="Mihova T."/>
            <person name="Mittelman R."/>
            <person name="Mlenga V."/>
            <person name="Montmayeur A."/>
            <person name="Mulrain L."/>
            <person name="Navidi A."/>
            <person name="Naylor J."/>
            <person name="Negash T."/>
            <person name="Nguyen T."/>
            <person name="Nguyen N."/>
            <person name="Nicol R."/>
            <person name="Norbu C."/>
            <person name="Norbu N."/>
            <person name="Novod N."/>
            <person name="O'Neill B."/>
            <person name="Osman S."/>
            <person name="Markiewicz E."/>
            <person name="Oyono O.L."/>
            <person name="Patti C."/>
            <person name="Phunkhang P."/>
            <person name="Pierre F."/>
            <person name="Priest M."/>
            <person name="Raghuraman S."/>
            <person name="Rege F."/>
            <person name="Reyes R."/>
            <person name="Rise C."/>
            <person name="Rogov P."/>
            <person name="Ross K."/>
            <person name="Ryan E."/>
            <person name="Settipalli S."/>
            <person name="Shea T."/>
            <person name="Sherpa N."/>
            <person name="Shi L."/>
            <person name="Shih D."/>
            <person name="Sparrow T."/>
            <person name="Spaulding J."/>
            <person name="Stalker J."/>
            <person name="Stange-Thomann N."/>
            <person name="Stavropoulos S."/>
            <person name="Stone C."/>
            <person name="Strader C."/>
            <person name="Tesfaye S."/>
            <person name="Thomson T."/>
            <person name="Thoulutsang Y."/>
            <person name="Thoulutsang D."/>
            <person name="Topham K."/>
            <person name="Topping I."/>
            <person name="Tsamla T."/>
            <person name="Vassiliev H."/>
            <person name="Vo A."/>
            <person name="Wangchuk T."/>
            <person name="Wangdi T."/>
            <person name="Weiand M."/>
            <person name="Wilkinson J."/>
            <person name="Wilson A."/>
            <person name="Yadav S."/>
            <person name="Young G."/>
            <person name="Yu Q."/>
            <person name="Zembek L."/>
            <person name="Zhong D."/>
            <person name="Zimmer A."/>
            <person name="Zwirko Z."/>
            <person name="Jaffe D.B."/>
            <person name="Alvarez P."/>
            <person name="Brockman W."/>
            <person name="Butler J."/>
            <person name="Chin C."/>
            <person name="Gnerre S."/>
            <person name="Grabherr M."/>
            <person name="Kleber M."/>
            <person name="Mauceli E."/>
            <person name="MacCallum I."/>
        </authorList>
    </citation>
    <scope>NUCLEOTIDE SEQUENCE [LARGE SCALE GENOMIC DNA]</scope>
    <source>
        <strain evidence="4">Tai18E2 / Tucson 14021-0261.01</strain>
    </source>
</reference>
<dbReference type="Proteomes" id="UP000002282">
    <property type="component" value="Chromosome 2R"/>
</dbReference>
<feature type="region of interest" description="Disordered" evidence="1">
    <location>
        <begin position="98"/>
        <end position="154"/>
    </location>
</feature>
<evidence type="ECO:0000256" key="2">
    <source>
        <dbReference type="SAM" id="SignalP"/>
    </source>
</evidence>
<evidence type="ECO:0000313" key="4">
    <source>
        <dbReference type="Proteomes" id="UP000002282"/>
    </source>
</evidence>
<gene>
    <name evidence="3" type="primary">Dyak\GE14042</name>
    <name evidence="3" type="synonym">dyak_GLEANR_14199</name>
    <name evidence="3" type="synonym">GE14042</name>
    <name evidence="3" type="ORF">Dyak_GE14042</name>
</gene>
<evidence type="ECO:0000313" key="3">
    <source>
        <dbReference type="EMBL" id="EDW91885.1"/>
    </source>
</evidence>
<organism evidence="3 4">
    <name type="scientific">Drosophila yakuba</name>
    <name type="common">Fruit fly</name>
    <dbReference type="NCBI Taxonomy" id="7245"/>
    <lineage>
        <taxon>Eukaryota</taxon>
        <taxon>Metazoa</taxon>
        <taxon>Ecdysozoa</taxon>
        <taxon>Arthropoda</taxon>
        <taxon>Hexapoda</taxon>
        <taxon>Insecta</taxon>
        <taxon>Pterygota</taxon>
        <taxon>Neoptera</taxon>
        <taxon>Endopterygota</taxon>
        <taxon>Diptera</taxon>
        <taxon>Brachycera</taxon>
        <taxon>Muscomorpha</taxon>
        <taxon>Ephydroidea</taxon>
        <taxon>Drosophilidae</taxon>
        <taxon>Drosophila</taxon>
        <taxon>Sophophora</taxon>
    </lineage>
</organism>
<sequence>MKLIILVILCSQIILEITAYEHKIAHRICGKNTFPDCYSYCSKGCRDNPIDCVHLCKKGCGCVEGSIVRNNGGCRRVKSCGKDEDSLSAEEFVQAWWDDPVNSNADDQQAPKPDDSDEGGSDEKKSQEKPDEVTPPSLLEDAGSTPQADALALK</sequence>
<dbReference type="OrthoDB" id="7871913at2759"/>
<dbReference type="EMBL" id="CM000158">
    <property type="protein sequence ID" value="EDW91885.1"/>
    <property type="molecule type" value="Genomic_DNA"/>
</dbReference>
<evidence type="ECO:0000256" key="1">
    <source>
        <dbReference type="SAM" id="MobiDB-lite"/>
    </source>
</evidence>
<accession>B4P5W9</accession>
<evidence type="ECO:0008006" key="5">
    <source>
        <dbReference type="Google" id="ProtNLM"/>
    </source>
</evidence>
<dbReference type="eggNOG" id="ENOG502T6V8">
    <property type="taxonomic scope" value="Eukaryota"/>
</dbReference>
<dbReference type="AlphaFoldDB" id="B4P5W9"/>